<comment type="caution">
    <text evidence="1">The sequence shown here is derived from an EMBL/GenBank/DDBJ whole genome shotgun (WGS) entry which is preliminary data.</text>
</comment>
<accession>A0A502C6L5</accession>
<proteinExistence type="predicted"/>
<name>A0A502C6L5_9SPHN</name>
<dbReference type="EMBL" id="RCZK01000016">
    <property type="protein sequence ID" value="TPG08453.1"/>
    <property type="molecule type" value="Genomic_DNA"/>
</dbReference>
<reference evidence="1 2" key="1">
    <citation type="journal article" date="2019" name="Environ. Microbiol.">
        <title>Species interactions and distinct microbial communities in high Arctic permafrost affected cryosols are associated with the CH4 and CO2 gas fluxes.</title>
        <authorList>
            <person name="Altshuler I."/>
            <person name="Hamel J."/>
            <person name="Turney S."/>
            <person name="Magnuson E."/>
            <person name="Levesque R."/>
            <person name="Greer C."/>
            <person name="Whyte L.G."/>
        </authorList>
    </citation>
    <scope>NUCLEOTIDE SEQUENCE [LARGE SCALE GENOMIC DNA]</scope>
    <source>
        <strain evidence="1 2">S5.1</strain>
    </source>
</reference>
<sequence length="166" mass="17136">MTKLNDTMRILLAAAAQREGGSLLPLPDSLSAGARITKAISQMLAGGFAEERDTSDAAAIHRTDGDLRFGVFATAAGLAAIGIEDESGDAGDAPIVTAAPPTTSKKAGVIALLSRADGATMPELIAVTEWLPHTTRAALTGLRKAGHAIERSKRDDATCYRIVAAQ</sequence>
<evidence type="ECO:0000313" key="2">
    <source>
        <dbReference type="Proteomes" id="UP000318413"/>
    </source>
</evidence>
<dbReference type="InterPro" id="IPR021880">
    <property type="entry name" value="DUF3489"/>
</dbReference>
<dbReference type="Proteomes" id="UP000318413">
    <property type="component" value="Unassembled WGS sequence"/>
</dbReference>
<evidence type="ECO:0000313" key="1">
    <source>
        <dbReference type="EMBL" id="TPG08453.1"/>
    </source>
</evidence>
<dbReference type="AlphaFoldDB" id="A0A502C6L5"/>
<gene>
    <name evidence="1" type="ORF">EAH84_14165</name>
</gene>
<dbReference type="Pfam" id="PF11994">
    <property type="entry name" value="DUF3489"/>
    <property type="match status" value="1"/>
</dbReference>
<organism evidence="1 2">
    <name type="scientific">Sphingomonas oligophenolica</name>
    <dbReference type="NCBI Taxonomy" id="301154"/>
    <lineage>
        <taxon>Bacteria</taxon>
        <taxon>Pseudomonadati</taxon>
        <taxon>Pseudomonadota</taxon>
        <taxon>Alphaproteobacteria</taxon>
        <taxon>Sphingomonadales</taxon>
        <taxon>Sphingomonadaceae</taxon>
        <taxon>Sphingomonas</taxon>
    </lineage>
</organism>
<protein>
    <submittedName>
        <fullName evidence="1">DUF3489 domain-containing protein</fullName>
    </submittedName>
</protein>
<dbReference type="RefSeq" id="WP_140872653.1">
    <property type="nucleotide sequence ID" value="NZ_RCZK01000016.1"/>
</dbReference>
<dbReference type="OrthoDB" id="7206991at2"/>
<keyword evidence="2" id="KW-1185">Reference proteome</keyword>